<comment type="caution">
    <text evidence="1">The sequence shown here is derived from an EMBL/GenBank/DDBJ whole genome shotgun (WGS) entry which is preliminary data.</text>
</comment>
<proteinExistence type="predicted"/>
<sequence length="157" mass="18371">MVRTQVNTPKKKRWHQKRYQGRLRQGLCPTCGNKRTEGWIICITCREKSRVYRKTQPSGYSTKGNNKYRTKCRKEGICYGCGRYIGIGEYKRCVTCRKKDNEKNTKRYASLCLQEGICVQCKSTTNVGIYKKCPSCREKDRIRSALVYKRKDGENKC</sequence>
<name>A0A0F9RW31_9ZZZZ</name>
<dbReference type="EMBL" id="LAZR01003151">
    <property type="protein sequence ID" value="KKN21393.1"/>
    <property type="molecule type" value="Genomic_DNA"/>
</dbReference>
<gene>
    <name evidence="1" type="ORF">LCGC14_0925780</name>
</gene>
<reference evidence="1" key="1">
    <citation type="journal article" date="2015" name="Nature">
        <title>Complex archaea that bridge the gap between prokaryotes and eukaryotes.</title>
        <authorList>
            <person name="Spang A."/>
            <person name="Saw J.H."/>
            <person name="Jorgensen S.L."/>
            <person name="Zaremba-Niedzwiedzka K."/>
            <person name="Martijn J."/>
            <person name="Lind A.E."/>
            <person name="van Eijk R."/>
            <person name="Schleper C."/>
            <person name="Guy L."/>
            <person name="Ettema T.J."/>
        </authorList>
    </citation>
    <scope>NUCLEOTIDE SEQUENCE</scope>
</reference>
<protein>
    <submittedName>
        <fullName evidence="1">Uncharacterized protein</fullName>
    </submittedName>
</protein>
<evidence type="ECO:0000313" key="1">
    <source>
        <dbReference type="EMBL" id="KKN21393.1"/>
    </source>
</evidence>
<organism evidence="1">
    <name type="scientific">marine sediment metagenome</name>
    <dbReference type="NCBI Taxonomy" id="412755"/>
    <lineage>
        <taxon>unclassified sequences</taxon>
        <taxon>metagenomes</taxon>
        <taxon>ecological metagenomes</taxon>
    </lineage>
</organism>
<dbReference type="AlphaFoldDB" id="A0A0F9RW31"/>
<accession>A0A0F9RW31</accession>